<dbReference type="RefSeq" id="WP_230770380.1">
    <property type="nucleotide sequence ID" value="NZ_JAJNCT010000003.1"/>
</dbReference>
<feature type="domain" description="YchJ-like middle NTF2-like" evidence="2">
    <location>
        <begin position="40"/>
        <end position="131"/>
    </location>
</feature>
<dbReference type="Pfam" id="PF17775">
    <property type="entry name" value="YchJ_M-like"/>
    <property type="match status" value="1"/>
</dbReference>
<dbReference type="InterPro" id="IPR048469">
    <property type="entry name" value="YchJ-like_M"/>
</dbReference>
<comment type="caution">
    <text evidence="3">The sequence shown here is derived from an EMBL/GenBank/DDBJ whole genome shotgun (WGS) entry which is preliminary data.</text>
</comment>
<dbReference type="AlphaFoldDB" id="A0AAW4XS04"/>
<name>A0AAW4XS04_9BURK</name>
<proteinExistence type="inferred from homology"/>
<sequence length="134" mass="15335">MAKKPQSPSQPTCPCESGSAYSACCGRFIADFEGAPAPDAVHLMRSRYSAFVLEERAYLLATWHSSTRPSQLDFEPQCRWLGLQVKAFDPVDDSHAEVEFVARYKLQGRAVRLHERSRFVQEQGRWFYLDGEQF</sequence>
<dbReference type="PANTHER" id="PTHR33747">
    <property type="entry name" value="UPF0225 PROTEIN SCO1677"/>
    <property type="match status" value="1"/>
</dbReference>
<dbReference type="InterPro" id="IPR032710">
    <property type="entry name" value="NTF2-like_dom_sf"/>
</dbReference>
<dbReference type="Proteomes" id="UP001199260">
    <property type="component" value="Unassembled WGS sequence"/>
</dbReference>
<evidence type="ECO:0000256" key="1">
    <source>
        <dbReference type="HAMAP-Rule" id="MF_00612"/>
    </source>
</evidence>
<organism evidence="3 4">
    <name type="scientific">Comamonas koreensis</name>
    <dbReference type="NCBI Taxonomy" id="160825"/>
    <lineage>
        <taxon>Bacteria</taxon>
        <taxon>Pseudomonadati</taxon>
        <taxon>Pseudomonadota</taxon>
        <taxon>Betaproteobacteria</taxon>
        <taxon>Burkholderiales</taxon>
        <taxon>Comamonadaceae</taxon>
        <taxon>Comamonas</taxon>
    </lineage>
</organism>
<protein>
    <recommendedName>
        <fullName evidence="1">UPF0225 protein LPW39_00045</fullName>
    </recommendedName>
</protein>
<gene>
    <name evidence="3" type="ORF">LPW39_00045</name>
</gene>
<dbReference type="Gene3D" id="3.10.450.50">
    <property type="match status" value="1"/>
</dbReference>
<dbReference type="EMBL" id="JAJNCT010000003">
    <property type="protein sequence ID" value="MCD2163521.1"/>
    <property type="molecule type" value="Genomic_DNA"/>
</dbReference>
<evidence type="ECO:0000259" key="2">
    <source>
        <dbReference type="Pfam" id="PF17775"/>
    </source>
</evidence>
<evidence type="ECO:0000313" key="4">
    <source>
        <dbReference type="Proteomes" id="UP001199260"/>
    </source>
</evidence>
<accession>A0AAW4XS04</accession>
<dbReference type="SUPFAM" id="SSF54427">
    <property type="entry name" value="NTF2-like"/>
    <property type="match status" value="1"/>
</dbReference>
<keyword evidence="4" id="KW-1185">Reference proteome</keyword>
<dbReference type="InterPro" id="IPR023006">
    <property type="entry name" value="YchJ-like"/>
</dbReference>
<comment type="similarity">
    <text evidence="1">Belongs to the UPF0225 family.</text>
</comment>
<reference evidence="3 4" key="1">
    <citation type="submission" date="2021-11" db="EMBL/GenBank/DDBJ databases">
        <title>Genome sequence.</title>
        <authorList>
            <person name="Sun Q."/>
        </authorList>
    </citation>
    <scope>NUCLEOTIDE SEQUENCE [LARGE SCALE GENOMIC DNA]</scope>
    <source>
        <strain evidence="3 4">KCTC 12005</strain>
    </source>
</reference>
<dbReference type="HAMAP" id="MF_00612">
    <property type="entry name" value="UPF0225"/>
    <property type="match status" value="1"/>
</dbReference>
<dbReference type="PANTHER" id="PTHR33747:SF1">
    <property type="entry name" value="ADENYLATE CYCLASE-ASSOCIATED CAP C-TERMINAL DOMAIN-CONTAINING PROTEIN"/>
    <property type="match status" value="1"/>
</dbReference>
<evidence type="ECO:0000313" key="3">
    <source>
        <dbReference type="EMBL" id="MCD2163521.1"/>
    </source>
</evidence>